<dbReference type="EMBL" id="MCFH01000013">
    <property type="protein sequence ID" value="ORX53338.1"/>
    <property type="molecule type" value="Genomic_DNA"/>
</dbReference>
<dbReference type="STRING" id="1754191.A0A1Y1VD64"/>
<dbReference type="Proteomes" id="UP000193719">
    <property type="component" value="Unassembled WGS sequence"/>
</dbReference>
<protein>
    <submittedName>
        <fullName evidence="2">Uncharacterized protein</fullName>
    </submittedName>
</protein>
<keyword evidence="3" id="KW-1185">Reference proteome</keyword>
<proteinExistence type="predicted"/>
<gene>
    <name evidence="2" type="ORF">BCR36DRAFT_24723</name>
</gene>
<reference evidence="2 3" key="1">
    <citation type="submission" date="2016-08" db="EMBL/GenBank/DDBJ databases">
        <title>Genomes of anaerobic fungi encode conserved fungal cellulosomes for biomass hydrolysis.</title>
        <authorList>
            <consortium name="DOE Joint Genome Institute"/>
            <person name="Haitjema C.H."/>
            <person name="Gilmore S.P."/>
            <person name="Henske J.K."/>
            <person name="Solomon K.V."/>
            <person name="De Groot R."/>
            <person name="Kuo A."/>
            <person name="Mondo S.J."/>
            <person name="Salamov A.A."/>
            <person name="Labutti K."/>
            <person name="Zhao Z."/>
            <person name="Chiniquy J."/>
            <person name="Barry K."/>
            <person name="Brewer H.M."/>
            <person name="Purvine S.O."/>
            <person name="Wright A.T."/>
            <person name="Boxma B."/>
            <person name="Van Alen T."/>
            <person name="Hackstein J.H."/>
            <person name="Baker S.E."/>
            <person name="Grigoriev I.V."/>
            <person name="O'Malley M.A."/>
        </authorList>
    </citation>
    <scope>NUCLEOTIDE SEQUENCE [LARGE SCALE GENOMIC DNA]</scope>
    <source>
        <strain evidence="3">finn</strain>
    </source>
</reference>
<feature type="coiled-coil region" evidence="1">
    <location>
        <begin position="724"/>
        <end position="888"/>
    </location>
</feature>
<feature type="coiled-coil region" evidence="1">
    <location>
        <begin position="250"/>
        <end position="277"/>
    </location>
</feature>
<dbReference type="OrthoDB" id="10478992at2759"/>
<sequence length="949" mass="112081">MLSSKKNSFEKLKNDPDTIMNIYNPTNESNIPSSVSFNNKTNIPLPPIKSKIIIESEKENTTKIIDASTFKNERKKKEEERKKVMEIYKQIFEQRNNKNKNKNNDSLELIGFEKDIDSDKYKTIQHFFNGSICKHCIKHLEESYKHCIGKVKFVFPSFNEINEEEDGESIAGTPDVYIYDEVKKTSLYRPDILKSKQQKIKADQQIVYDKKNQQIKEGGQSFSIAGRFHLDITRKGVEEPFPGILFHDYENQKDKEIEKLNRVIINLKDRLKDEMEYTKQCNNTLEKMKKSCLFVDTWKNLEEARLKDDVRQIRTQLTGFISYTFSQEREKHDLRAKNEKLKYEMDSKEKEIIRVNENYDKAQSRYNELTQKYVELCSSVKELKVQAKKGSQEVQAQNEVLNDSLKKLSTECKVAQAQLAEEIRKSKSLDFELLTITTQYNNQNKEVIRLKNVIQDYIKKNKDININYQNSLNEIALLKNTIVQLNTKIEQTETQMLQERKKATIAASDLSKLYEDCKKEKEIIQLRMEEYLSSLEKVTLDYGKIMTDKCRLEDEITYLKTKHKNILSSKIKIIEDLEKKESNLRAKLNDYTKENTHLKEVENELRYQLDKGNLSINVLKFDLNQAQSTLEDIKTKLSDKISKLVNTNNELQENNRILNSKVLNMRKKIEDDEKYMEILKKKVTEFEEKNEIKNAIYNTHKIETYIEEKIAETEVANIMCSKKIENLNETIEEKEQCIQKSEKHIIKLEEECQKLKEKIIEIKETPVITTEIKKEMEEKIEKRDDEIQILKTEIEEKNEKTNTLNIQFNNYKVNMEHEVEFQKNENARLQNRINDLNNEVEESHKILDKVYESYENSKTTMEHLLLNNELLKEELINKQKQLFNKNNEFEAFNNSNKLLERNYYNLIKLNKKGHKTIYNDLLAIKTQLKQEANRIDNVINSYSVCTPTA</sequence>
<evidence type="ECO:0000313" key="2">
    <source>
        <dbReference type="EMBL" id="ORX53338.1"/>
    </source>
</evidence>
<evidence type="ECO:0000256" key="1">
    <source>
        <dbReference type="SAM" id="Coils"/>
    </source>
</evidence>
<feature type="coiled-coil region" evidence="1">
    <location>
        <begin position="331"/>
        <end position="502"/>
    </location>
</feature>
<feature type="coiled-coil region" evidence="1">
    <location>
        <begin position="634"/>
        <end position="689"/>
    </location>
</feature>
<accession>A0A1Y1VD64</accession>
<organism evidence="2 3">
    <name type="scientific">Piromyces finnis</name>
    <dbReference type="NCBI Taxonomy" id="1754191"/>
    <lineage>
        <taxon>Eukaryota</taxon>
        <taxon>Fungi</taxon>
        <taxon>Fungi incertae sedis</taxon>
        <taxon>Chytridiomycota</taxon>
        <taxon>Chytridiomycota incertae sedis</taxon>
        <taxon>Neocallimastigomycetes</taxon>
        <taxon>Neocallimastigales</taxon>
        <taxon>Neocallimastigaceae</taxon>
        <taxon>Piromyces</taxon>
    </lineage>
</organism>
<name>A0A1Y1VD64_9FUNG</name>
<reference evidence="2 3" key="2">
    <citation type="submission" date="2016-08" db="EMBL/GenBank/DDBJ databases">
        <title>Pervasive Adenine N6-methylation of Active Genes in Fungi.</title>
        <authorList>
            <consortium name="DOE Joint Genome Institute"/>
            <person name="Mondo S.J."/>
            <person name="Dannebaum R.O."/>
            <person name="Kuo R.C."/>
            <person name="Labutti K."/>
            <person name="Haridas S."/>
            <person name="Kuo A."/>
            <person name="Salamov A."/>
            <person name="Ahrendt S.R."/>
            <person name="Lipzen A."/>
            <person name="Sullivan W."/>
            <person name="Andreopoulos W.B."/>
            <person name="Clum A."/>
            <person name="Lindquist E."/>
            <person name="Daum C."/>
            <person name="Ramamoorthy G.K."/>
            <person name="Gryganskyi A."/>
            <person name="Culley D."/>
            <person name="Magnuson J.K."/>
            <person name="James T.Y."/>
            <person name="O'Malley M.A."/>
            <person name="Stajich J.E."/>
            <person name="Spatafora J.W."/>
            <person name="Visel A."/>
            <person name="Grigoriev I.V."/>
        </authorList>
    </citation>
    <scope>NUCLEOTIDE SEQUENCE [LARGE SCALE GENOMIC DNA]</scope>
    <source>
        <strain evidence="3">finn</strain>
    </source>
</reference>
<evidence type="ECO:0000313" key="3">
    <source>
        <dbReference type="Proteomes" id="UP000193719"/>
    </source>
</evidence>
<keyword evidence="1" id="KW-0175">Coiled coil</keyword>
<dbReference type="AlphaFoldDB" id="A0A1Y1VD64"/>
<comment type="caution">
    <text evidence="2">The sequence shown here is derived from an EMBL/GenBank/DDBJ whole genome shotgun (WGS) entry which is preliminary data.</text>
</comment>